<accession>A0AAU8HWK0</accession>
<organism evidence="1">
    <name type="scientific">Proteinivorax hydrogeniformans</name>
    <dbReference type="NCBI Taxonomy" id="1826727"/>
    <lineage>
        <taxon>Bacteria</taxon>
        <taxon>Bacillati</taxon>
        <taxon>Bacillota</taxon>
        <taxon>Clostridia</taxon>
        <taxon>Eubacteriales</taxon>
        <taxon>Proteinivoracaceae</taxon>
        <taxon>Proteinivorax</taxon>
    </lineage>
</organism>
<name>A0AAU8HWK0_9FIRM</name>
<gene>
    <name evidence="1" type="ORF">PRVXH_001077</name>
</gene>
<proteinExistence type="predicted"/>
<reference evidence="1" key="1">
    <citation type="journal article" date="2018" name="Antonie Van Leeuwenhoek">
        <title>Proteinivorax hydrogeniformans sp. nov., an anaerobic, haloalkaliphilic bacterium fermenting proteinaceous compounds with high hydrogen production.</title>
        <authorList>
            <person name="Boltyanskaya Y."/>
            <person name="Detkova E."/>
            <person name="Pimenov N."/>
            <person name="Kevbrin V."/>
        </authorList>
    </citation>
    <scope>NUCLEOTIDE SEQUENCE</scope>
    <source>
        <strain evidence="1">Z-710</strain>
    </source>
</reference>
<protein>
    <recommendedName>
        <fullName evidence="2">DRTGG domain-containing protein</fullName>
    </recommendedName>
</protein>
<evidence type="ECO:0000313" key="1">
    <source>
        <dbReference type="EMBL" id="XCI29735.1"/>
    </source>
</evidence>
<dbReference type="SUPFAM" id="SSF75138">
    <property type="entry name" value="HprK N-terminal domain-like"/>
    <property type="match status" value="1"/>
</dbReference>
<sequence length="114" mass="12288">MKLKDVAKKLNLKELNSTNLEIEVKGGLSTDLLSLVLANSSPGSIWVTHQNHPNIIAVSLLAELSAIIVIGKVEKETVDIAKEKGVNLFFTNKPLFDTVGCLYSLGIKAEDATV</sequence>
<dbReference type="EMBL" id="CP159485">
    <property type="protein sequence ID" value="XCI29735.1"/>
    <property type="molecule type" value="Genomic_DNA"/>
</dbReference>
<dbReference type="AlphaFoldDB" id="A0AAU8HWK0"/>
<evidence type="ECO:0008006" key="2">
    <source>
        <dbReference type="Google" id="ProtNLM"/>
    </source>
</evidence>
<dbReference type="Gene3D" id="3.40.1390.20">
    <property type="entry name" value="HprK N-terminal domain-like"/>
    <property type="match status" value="1"/>
</dbReference>
<dbReference type="InterPro" id="IPR028979">
    <property type="entry name" value="Ser_kin/Pase_Hpr-like_N_sf"/>
</dbReference>
<dbReference type="RefSeq" id="WP_353894282.1">
    <property type="nucleotide sequence ID" value="NZ_CP159485.1"/>
</dbReference>
<reference evidence="1" key="2">
    <citation type="submission" date="2024-06" db="EMBL/GenBank/DDBJ databases">
        <authorList>
            <person name="Petrova K.O."/>
            <person name="Toshchakov S.V."/>
            <person name="Boltjanskaja Y.V."/>
            <person name="Kevbrin V.V."/>
        </authorList>
    </citation>
    <scope>NUCLEOTIDE SEQUENCE</scope>
    <source>
        <strain evidence="1">Z-710</strain>
    </source>
</reference>